<organism evidence="1 2">
    <name type="scientific">Virgibacillus natechei</name>
    <dbReference type="NCBI Taxonomy" id="1216297"/>
    <lineage>
        <taxon>Bacteria</taxon>
        <taxon>Bacillati</taxon>
        <taxon>Bacillota</taxon>
        <taxon>Bacilli</taxon>
        <taxon>Bacillales</taxon>
        <taxon>Bacillaceae</taxon>
        <taxon>Virgibacillus</taxon>
    </lineage>
</organism>
<accession>A0ABS4IL21</accession>
<gene>
    <name evidence="1" type="ORF">J2Z83_003724</name>
</gene>
<evidence type="ECO:0000313" key="2">
    <source>
        <dbReference type="Proteomes" id="UP001519345"/>
    </source>
</evidence>
<evidence type="ECO:0000313" key="1">
    <source>
        <dbReference type="EMBL" id="MBP1971573.1"/>
    </source>
</evidence>
<name>A0ABS4IL21_9BACI</name>
<comment type="caution">
    <text evidence="1">The sequence shown here is derived from an EMBL/GenBank/DDBJ whole genome shotgun (WGS) entry which is preliminary data.</text>
</comment>
<sequence>MGNQARFKIGTIASAHEKPTVTFAGESQPSGKGYSFLESYTPSVGDRVLLTRTKGTYVILGKLVSTVAMG</sequence>
<keyword evidence="2" id="KW-1185">Reference proteome</keyword>
<dbReference type="Proteomes" id="UP001519345">
    <property type="component" value="Unassembled WGS sequence"/>
</dbReference>
<proteinExistence type="predicted"/>
<dbReference type="EMBL" id="JAGGKX010000029">
    <property type="protein sequence ID" value="MBP1971573.1"/>
    <property type="molecule type" value="Genomic_DNA"/>
</dbReference>
<reference evidence="1 2" key="1">
    <citation type="submission" date="2021-03" db="EMBL/GenBank/DDBJ databases">
        <title>Genomic Encyclopedia of Type Strains, Phase IV (KMG-IV): sequencing the most valuable type-strain genomes for metagenomic binning, comparative biology and taxonomic classification.</title>
        <authorList>
            <person name="Goeker M."/>
        </authorList>
    </citation>
    <scope>NUCLEOTIDE SEQUENCE [LARGE SCALE GENOMIC DNA]</scope>
    <source>
        <strain evidence="1 2">DSM 25609</strain>
    </source>
</reference>
<protein>
    <recommendedName>
        <fullName evidence="3">DUF2577 domain-containing protein</fullName>
    </recommendedName>
</protein>
<evidence type="ECO:0008006" key="3">
    <source>
        <dbReference type="Google" id="ProtNLM"/>
    </source>
</evidence>